<protein>
    <recommendedName>
        <fullName evidence="7">Major facilitator superfamily (MFS) profile domain-containing protein</fullName>
    </recommendedName>
</protein>
<feature type="transmembrane region" description="Helical" evidence="6">
    <location>
        <begin position="121"/>
        <end position="140"/>
    </location>
</feature>
<reference evidence="8" key="1">
    <citation type="submission" date="2021-02" db="EMBL/GenBank/DDBJ databases">
        <title>Genome sequence Cadophora malorum strain M34.</title>
        <authorList>
            <person name="Stefanovic E."/>
            <person name="Vu D."/>
            <person name="Scully C."/>
            <person name="Dijksterhuis J."/>
            <person name="Roader J."/>
            <person name="Houbraken J."/>
        </authorList>
    </citation>
    <scope>NUCLEOTIDE SEQUENCE</scope>
    <source>
        <strain evidence="8">M34</strain>
    </source>
</reference>
<dbReference type="InterPro" id="IPR011701">
    <property type="entry name" value="MFS"/>
</dbReference>
<dbReference type="Gene3D" id="1.20.1250.20">
    <property type="entry name" value="MFS general substrate transporter like domains"/>
    <property type="match status" value="2"/>
</dbReference>
<feature type="transmembrane region" description="Helical" evidence="6">
    <location>
        <begin position="441"/>
        <end position="462"/>
    </location>
</feature>
<feature type="transmembrane region" description="Helical" evidence="6">
    <location>
        <begin position="368"/>
        <end position="389"/>
    </location>
</feature>
<dbReference type="EMBL" id="JAFJYH010000281">
    <property type="protein sequence ID" value="KAG4414096.1"/>
    <property type="molecule type" value="Genomic_DNA"/>
</dbReference>
<dbReference type="GO" id="GO:0022857">
    <property type="term" value="F:transmembrane transporter activity"/>
    <property type="evidence" value="ECO:0007669"/>
    <property type="project" value="InterPro"/>
</dbReference>
<evidence type="ECO:0000256" key="6">
    <source>
        <dbReference type="SAM" id="Phobius"/>
    </source>
</evidence>
<evidence type="ECO:0000256" key="4">
    <source>
        <dbReference type="ARBA" id="ARBA00023136"/>
    </source>
</evidence>
<dbReference type="FunFam" id="1.20.1250.20:FF:000224">
    <property type="entry name" value="MFS transporter, putative"/>
    <property type="match status" value="1"/>
</dbReference>
<comment type="subcellular location">
    <subcellularLocation>
        <location evidence="1">Membrane</location>
        <topology evidence="1">Multi-pass membrane protein</topology>
    </subcellularLocation>
</comment>
<keyword evidence="9" id="KW-1185">Reference proteome</keyword>
<evidence type="ECO:0000313" key="9">
    <source>
        <dbReference type="Proteomes" id="UP000664132"/>
    </source>
</evidence>
<feature type="transmembrane region" description="Helical" evidence="6">
    <location>
        <begin position="474"/>
        <end position="493"/>
    </location>
</feature>
<feature type="transmembrane region" description="Helical" evidence="6">
    <location>
        <begin position="410"/>
        <end position="435"/>
    </location>
</feature>
<evidence type="ECO:0000256" key="1">
    <source>
        <dbReference type="ARBA" id="ARBA00004141"/>
    </source>
</evidence>
<organism evidence="8 9">
    <name type="scientific">Cadophora malorum</name>
    <dbReference type="NCBI Taxonomy" id="108018"/>
    <lineage>
        <taxon>Eukaryota</taxon>
        <taxon>Fungi</taxon>
        <taxon>Dikarya</taxon>
        <taxon>Ascomycota</taxon>
        <taxon>Pezizomycotina</taxon>
        <taxon>Leotiomycetes</taxon>
        <taxon>Helotiales</taxon>
        <taxon>Ploettnerulaceae</taxon>
        <taxon>Cadophora</taxon>
    </lineage>
</organism>
<evidence type="ECO:0000259" key="7">
    <source>
        <dbReference type="PROSITE" id="PS50850"/>
    </source>
</evidence>
<feature type="transmembrane region" description="Helical" evidence="6">
    <location>
        <begin position="87"/>
        <end position="109"/>
    </location>
</feature>
<feature type="transmembrane region" description="Helical" evidence="6">
    <location>
        <begin position="505"/>
        <end position="526"/>
    </location>
</feature>
<dbReference type="Proteomes" id="UP000664132">
    <property type="component" value="Unassembled WGS sequence"/>
</dbReference>
<feature type="compositionally biased region" description="Polar residues" evidence="5">
    <location>
        <begin position="249"/>
        <end position="259"/>
    </location>
</feature>
<dbReference type="Pfam" id="PF07690">
    <property type="entry name" value="MFS_1"/>
    <property type="match status" value="1"/>
</dbReference>
<sequence length="547" mass="60552">MDDQIEILPGTSRLFETDAQAASSHLKRHGNIVLSPQPTDSPNDPLNWGLPRKYLHAILLFFITGFTAATANDAGSAQDGMNEEYGLSYAAMNTGAGVLFVGIGYWTFLISPAASLYGRRIPYLIGITWGLIGAIWFAHVKGTNDSIWNQLFVGASESAAEANVQLSLSEISFEHQRGSVIGIYVLATSVGTYLGPLIGGFVSDRLGWRWIPWLSVIISSVTILVLYFGLEETMFDRAAHSGPMIDGVQETNPGSNGHSSDNEKTGTSGDLKKSTSHTASNAPHGKDEKPKTYLQRIQLITLAPNLKGTGFKQYISRLFHTLRIFGFPAVIYSGIQWGAQDAWLTFYLTLEEDNWYGPPWNYNDAQVGIMNVPCLIGAVIGCFWGGYLSDRFVFWMAKRRNGIREAEDRLWMMFPCAIFSPAGMLLFGIGTAYGWNWPVPYVGLGFIGFGWGCAGDLSMAYLMDAYPEMVLEGMVGVAVINNTIGCIFTFTASTWLENSGVRDCFIAISVLDFFFIMLTIPMMIYGKACRRWTLTRYREFVKIRDSI</sequence>
<dbReference type="SUPFAM" id="SSF103473">
    <property type="entry name" value="MFS general substrate transporter"/>
    <property type="match status" value="1"/>
</dbReference>
<feature type="domain" description="Major facilitator superfamily (MFS) profile" evidence="7">
    <location>
        <begin position="53"/>
        <end position="527"/>
    </location>
</feature>
<dbReference type="PROSITE" id="PS50850">
    <property type="entry name" value="MFS"/>
    <property type="match status" value="1"/>
</dbReference>
<feature type="region of interest" description="Disordered" evidence="5">
    <location>
        <begin position="245"/>
        <end position="289"/>
    </location>
</feature>
<evidence type="ECO:0000313" key="8">
    <source>
        <dbReference type="EMBL" id="KAG4414096.1"/>
    </source>
</evidence>
<feature type="transmembrane region" description="Helical" evidence="6">
    <location>
        <begin position="324"/>
        <end position="348"/>
    </location>
</feature>
<proteinExistence type="predicted"/>
<gene>
    <name evidence="8" type="ORF">IFR04_012748</name>
</gene>
<dbReference type="InterPro" id="IPR036259">
    <property type="entry name" value="MFS_trans_sf"/>
</dbReference>
<dbReference type="AlphaFoldDB" id="A0A8H7T880"/>
<evidence type="ECO:0000256" key="2">
    <source>
        <dbReference type="ARBA" id="ARBA00022692"/>
    </source>
</evidence>
<keyword evidence="2 6" id="KW-0812">Transmembrane</keyword>
<evidence type="ECO:0000256" key="3">
    <source>
        <dbReference type="ARBA" id="ARBA00022989"/>
    </source>
</evidence>
<keyword evidence="4 6" id="KW-0472">Membrane</keyword>
<comment type="caution">
    <text evidence="8">The sequence shown here is derived from an EMBL/GenBank/DDBJ whole genome shotgun (WGS) entry which is preliminary data.</text>
</comment>
<name>A0A8H7T880_9HELO</name>
<dbReference type="OrthoDB" id="5215911at2759"/>
<keyword evidence="3 6" id="KW-1133">Transmembrane helix</keyword>
<accession>A0A8H7T880</accession>
<evidence type="ECO:0000256" key="5">
    <source>
        <dbReference type="SAM" id="MobiDB-lite"/>
    </source>
</evidence>
<dbReference type="PANTHER" id="PTHR23502">
    <property type="entry name" value="MAJOR FACILITATOR SUPERFAMILY"/>
    <property type="match status" value="1"/>
</dbReference>
<feature type="transmembrane region" description="Helical" evidence="6">
    <location>
        <begin position="54"/>
        <end position="75"/>
    </location>
</feature>
<feature type="transmembrane region" description="Helical" evidence="6">
    <location>
        <begin position="210"/>
        <end position="230"/>
    </location>
</feature>
<dbReference type="PANTHER" id="PTHR23502:SF34">
    <property type="entry name" value="PROTEIN HOL1"/>
    <property type="match status" value="1"/>
</dbReference>
<dbReference type="InterPro" id="IPR020846">
    <property type="entry name" value="MFS_dom"/>
</dbReference>
<feature type="transmembrane region" description="Helical" evidence="6">
    <location>
        <begin position="180"/>
        <end position="198"/>
    </location>
</feature>
<dbReference type="GO" id="GO:0005886">
    <property type="term" value="C:plasma membrane"/>
    <property type="evidence" value="ECO:0007669"/>
    <property type="project" value="TreeGrafter"/>
</dbReference>